<sequence length="165" mass="18288">MLNQKNTAPRGSVQPGYEPHEITYSGSAEAVSCLTPIRAENLAIISKHLLFSMDIGGGRRTEPTFRMGECVTIRIFAGKLPLTHHPNVAAAVRRSSKRLENLIMKMSVVPELEVDRKEFGNCRGVLQKKSEPDGRGEKNSEDRIESFVGEICGRKGAELTLLRVR</sequence>
<reference evidence="2" key="1">
    <citation type="journal article" date="2019" name="Int. J. Syst. Evol. Microbiol.">
        <title>The Global Catalogue of Microorganisms (GCM) 10K type strain sequencing project: providing services to taxonomists for standard genome sequencing and annotation.</title>
        <authorList>
            <consortium name="The Broad Institute Genomics Platform"/>
            <consortium name="The Broad Institute Genome Sequencing Center for Infectious Disease"/>
            <person name="Wu L."/>
            <person name="Ma J."/>
        </authorList>
    </citation>
    <scope>NUCLEOTIDE SEQUENCE [LARGE SCALE GENOMIC DNA]</scope>
    <source>
        <strain evidence="2">CGMCC 1.13574</strain>
    </source>
</reference>
<organism evidence="1 2">
    <name type="scientific">Tumebacillus lipolyticus</name>
    <dbReference type="NCBI Taxonomy" id="1280370"/>
    <lineage>
        <taxon>Bacteria</taxon>
        <taxon>Bacillati</taxon>
        <taxon>Bacillota</taxon>
        <taxon>Bacilli</taxon>
        <taxon>Bacillales</taxon>
        <taxon>Alicyclobacillaceae</taxon>
        <taxon>Tumebacillus</taxon>
    </lineage>
</organism>
<accession>A0ABW4ZXI4</accession>
<dbReference type="EMBL" id="JBHUIO010000006">
    <property type="protein sequence ID" value="MFD2170723.1"/>
    <property type="molecule type" value="Genomic_DNA"/>
</dbReference>
<dbReference type="RefSeq" id="WP_386046961.1">
    <property type="nucleotide sequence ID" value="NZ_JBHUIO010000006.1"/>
</dbReference>
<name>A0ABW4ZXI4_9BACL</name>
<protein>
    <submittedName>
        <fullName evidence="1">Uncharacterized protein</fullName>
    </submittedName>
</protein>
<gene>
    <name evidence="1" type="ORF">ACFSOY_11985</name>
</gene>
<evidence type="ECO:0000313" key="1">
    <source>
        <dbReference type="EMBL" id="MFD2170723.1"/>
    </source>
</evidence>
<keyword evidence="2" id="KW-1185">Reference proteome</keyword>
<dbReference type="Proteomes" id="UP001597343">
    <property type="component" value="Unassembled WGS sequence"/>
</dbReference>
<comment type="caution">
    <text evidence="1">The sequence shown here is derived from an EMBL/GenBank/DDBJ whole genome shotgun (WGS) entry which is preliminary data.</text>
</comment>
<evidence type="ECO:0000313" key="2">
    <source>
        <dbReference type="Proteomes" id="UP001597343"/>
    </source>
</evidence>
<proteinExistence type="predicted"/>